<dbReference type="RefSeq" id="WP_045801068.1">
    <property type="nucleotide sequence ID" value="NZ_CP011071.1"/>
</dbReference>
<evidence type="ECO:0000313" key="1">
    <source>
        <dbReference type="EMBL" id="AKA34288.1"/>
    </source>
</evidence>
<evidence type="ECO:0008006" key="3">
    <source>
        <dbReference type="Google" id="ProtNLM"/>
    </source>
</evidence>
<dbReference type="SUPFAM" id="SSF158682">
    <property type="entry name" value="TerB-like"/>
    <property type="match status" value="1"/>
</dbReference>
<name>A0A0D5YQX1_9FLAO</name>
<dbReference type="Gene3D" id="1.10.3680.10">
    <property type="entry name" value="TerB-like"/>
    <property type="match status" value="1"/>
</dbReference>
<proteinExistence type="predicted"/>
<dbReference type="CDD" id="cd07177">
    <property type="entry name" value="terB_like"/>
    <property type="match status" value="1"/>
</dbReference>
<evidence type="ECO:0000313" key="2">
    <source>
        <dbReference type="Proteomes" id="UP000032726"/>
    </source>
</evidence>
<dbReference type="InterPro" id="IPR029024">
    <property type="entry name" value="TerB-like"/>
</dbReference>
<gene>
    <name evidence="1" type="ORF">VC82_618</name>
</gene>
<dbReference type="OrthoDB" id="981083at2"/>
<dbReference type="EMBL" id="CP011071">
    <property type="protein sequence ID" value="AKA34288.1"/>
    <property type="molecule type" value="Genomic_DNA"/>
</dbReference>
<keyword evidence="2" id="KW-1185">Reference proteome</keyword>
<dbReference type="HOGENOM" id="CLU_151852_0_0_10"/>
<reference evidence="1 2" key="1">
    <citation type="submission" date="2015-03" db="EMBL/GenBank/DDBJ databases">
        <title>Complete genome sequence of Muricauda lutaonensis CC-HSB-11T, isolated from a coastal hot spring.</title>
        <authorList>
            <person name="Kim K.M."/>
        </authorList>
    </citation>
    <scope>NUCLEOTIDE SEQUENCE [LARGE SCALE GENOMIC DNA]</scope>
    <source>
        <strain evidence="1 2">CC-HSB-11</strain>
    </source>
</reference>
<dbReference type="AlphaFoldDB" id="A0A0D5YQX1"/>
<dbReference type="STRING" id="516051.VC82_618"/>
<protein>
    <recommendedName>
        <fullName evidence="3">Co-chaperone DjlA N-terminal domain-containing protein</fullName>
    </recommendedName>
</protein>
<dbReference type="Proteomes" id="UP000032726">
    <property type="component" value="Chromosome"/>
</dbReference>
<organism evidence="1 2">
    <name type="scientific">Flagellimonas lutaonensis</name>
    <dbReference type="NCBI Taxonomy" id="516051"/>
    <lineage>
        <taxon>Bacteria</taxon>
        <taxon>Pseudomonadati</taxon>
        <taxon>Bacteroidota</taxon>
        <taxon>Flavobacteriia</taxon>
        <taxon>Flavobacteriales</taxon>
        <taxon>Flavobacteriaceae</taxon>
        <taxon>Flagellimonas</taxon>
    </lineage>
</organism>
<sequence>MSIAERYESTEHQSNIAHFAAIVKLANVDGYMNEEEKTVLRRLAFRLDVTEDEVKTILKDPDKYPLIPPYSLEERIERFRDFCGMINADHEVDAEERKLIYKYAIGLGFTDERANREVEKCIGEFGRA</sequence>
<accession>A0A0D5YQX1</accession>
<dbReference type="KEGG" id="mlt:VC82_618"/>